<dbReference type="InterPro" id="IPR036388">
    <property type="entry name" value="WH-like_DNA-bd_sf"/>
</dbReference>
<evidence type="ECO:0000259" key="4">
    <source>
        <dbReference type="PROSITE" id="PS50949"/>
    </source>
</evidence>
<dbReference type="RefSeq" id="WP_133753925.1">
    <property type="nucleotide sequence ID" value="NZ_CP171129.1"/>
</dbReference>
<dbReference type="InterPro" id="IPR000524">
    <property type="entry name" value="Tscrpt_reg_HTH_GntR"/>
</dbReference>
<keyword evidence="2 5" id="KW-0238">DNA-binding</keyword>
<dbReference type="SUPFAM" id="SSF46785">
    <property type="entry name" value="Winged helix' DNA-binding domain"/>
    <property type="match status" value="1"/>
</dbReference>
<dbReference type="EMBL" id="SOAW01000001">
    <property type="protein sequence ID" value="TDT33402.1"/>
    <property type="molecule type" value="Genomic_DNA"/>
</dbReference>
<gene>
    <name evidence="5" type="ORF">CLV29_1013</name>
</gene>
<protein>
    <submittedName>
        <fullName evidence="5">DNA-binding FadR family transcriptional regulator</fullName>
    </submittedName>
</protein>
<dbReference type="InterPro" id="IPR008920">
    <property type="entry name" value="TF_FadR/GntR_C"/>
</dbReference>
<dbReference type="Gene3D" id="1.20.120.530">
    <property type="entry name" value="GntR ligand-binding domain-like"/>
    <property type="match status" value="1"/>
</dbReference>
<dbReference type="SUPFAM" id="SSF48008">
    <property type="entry name" value="GntR ligand-binding domain-like"/>
    <property type="match status" value="1"/>
</dbReference>
<dbReference type="SMART" id="SM00895">
    <property type="entry name" value="FCD"/>
    <property type="match status" value="1"/>
</dbReference>
<dbReference type="GO" id="GO:0003677">
    <property type="term" value="F:DNA binding"/>
    <property type="evidence" value="ECO:0007669"/>
    <property type="project" value="UniProtKB-KW"/>
</dbReference>
<dbReference type="Pfam" id="PF07729">
    <property type="entry name" value="FCD"/>
    <property type="match status" value="1"/>
</dbReference>
<keyword evidence="3" id="KW-0804">Transcription</keyword>
<dbReference type="SMART" id="SM00345">
    <property type="entry name" value="HTH_GNTR"/>
    <property type="match status" value="1"/>
</dbReference>
<keyword evidence="1" id="KW-0805">Transcription regulation</keyword>
<name>A0A4R7J7H8_9ACTN</name>
<dbReference type="InterPro" id="IPR036390">
    <property type="entry name" value="WH_DNA-bd_sf"/>
</dbReference>
<dbReference type="AlphaFoldDB" id="A0A4R7J7H8"/>
<dbReference type="PANTHER" id="PTHR43537">
    <property type="entry name" value="TRANSCRIPTIONAL REGULATOR, GNTR FAMILY"/>
    <property type="match status" value="1"/>
</dbReference>
<evidence type="ECO:0000313" key="5">
    <source>
        <dbReference type="EMBL" id="TDT33402.1"/>
    </source>
</evidence>
<comment type="caution">
    <text evidence="5">The sequence shown here is derived from an EMBL/GenBank/DDBJ whole genome shotgun (WGS) entry which is preliminary data.</text>
</comment>
<evidence type="ECO:0000256" key="3">
    <source>
        <dbReference type="ARBA" id="ARBA00023163"/>
    </source>
</evidence>
<dbReference type="PROSITE" id="PS50949">
    <property type="entry name" value="HTH_GNTR"/>
    <property type="match status" value="1"/>
</dbReference>
<dbReference type="Proteomes" id="UP000295371">
    <property type="component" value="Unassembled WGS sequence"/>
</dbReference>
<dbReference type="InterPro" id="IPR011711">
    <property type="entry name" value="GntR_C"/>
</dbReference>
<proteinExistence type="predicted"/>
<dbReference type="PANTHER" id="PTHR43537:SF44">
    <property type="entry name" value="GNTR FAMILY REGULATORY PROTEIN"/>
    <property type="match status" value="1"/>
</dbReference>
<sequence length="230" mass="25059">MANAVHRGVVDDLGRRITAGTVAPGAVFTVARLEADYQVSRTVVREAVRVLESLRLVESRRRVGLRVRPRDEWCALDPQVITWSLEGPFRQRQLAALMELRVAIEPVAAELAATRASTAQRAELNRLAEQLRFLGEQSKGNDPEFLAADLAFHDTLLLASGNPMFIALRGPIGELLCARASFGLHPAVPEEGTLEEHVATAEAIGQGAAAEARAHSARHMGIVRREVEHA</sequence>
<dbReference type="Gene3D" id="1.10.10.10">
    <property type="entry name" value="Winged helix-like DNA-binding domain superfamily/Winged helix DNA-binding domain"/>
    <property type="match status" value="1"/>
</dbReference>
<reference evidence="5 6" key="1">
    <citation type="submission" date="2019-03" db="EMBL/GenBank/DDBJ databases">
        <title>Genomic Encyclopedia of Archaeal and Bacterial Type Strains, Phase II (KMG-II): from individual species to whole genera.</title>
        <authorList>
            <person name="Goeker M."/>
        </authorList>
    </citation>
    <scope>NUCLEOTIDE SEQUENCE [LARGE SCALE GENOMIC DNA]</scope>
    <source>
        <strain evidence="5 6">DSM 24323</strain>
    </source>
</reference>
<evidence type="ECO:0000256" key="1">
    <source>
        <dbReference type="ARBA" id="ARBA00023015"/>
    </source>
</evidence>
<feature type="domain" description="HTH gntR-type" evidence="4">
    <location>
        <begin position="3"/>
        <end position="70"/>
    </location>
</feature>
<organism evidence="5 6">
    <name type="scientific">Naumannella halotolerans</name>
    <dbReference type="NCBI Taxonomy" id="993414"/>
    <lineage>
        <taxon>Bacteria</taxon>
        <taxon>Bacillati</taxon>
        <taxon>Actinomycetota</taxon>
        <taxon>Actinomycetes</taxon>
        <taxon>Propionibacteriales</taxon>
        <taxon>Propionibacteriaceae</taxon>
        <taxon>Naumannella</taxon>
    </lineage>
</organism>
<evidence type="ECO:0000313" key="6">
    <source>
        <dbReference type="Proteomes" id="UP000295371"/>
    </source>
</evidence>
<dbReference type="Pfam" id="PF00392">
    <property type="entry name" value="GntR"/>
    <property type="match status" value="1"/>
</dbReference>
<dbReference type="GO" id="GO:0003700">
    <property type="term" value="F:DNA-binding transcription factor activity"/>
    <property type="evidence" value="ECO:0007669"/>
    <property type="project" value="InterPro"/>
</dbReference>
<dbReference type="OrthoDB" id="4164516at2"/>
<accession>A0A4R7J7H8</accession>
<evidence type="ECO:0000256" key="2">
    <source>
        <dbReference type="ARBA" id="ARBA00023125"/>
    </source>
</evidence>
<keyword evidence="6" id="KW-1185">Reference proteome</keyword>